<dbReference type="EMBL" id="CEKZ01000003">
    <property type="protein sequence ID" value="CEQ04008.1"/>
    <property type="molecule type" value="Genomic_DNA"/>
</dbReference>
<protein>
    <submittedName>
        <fullName evidence="2">Transcriptional regulator</fullName>
    </submittedName>
</protein>
<dbReference type="Gene3D" id="2.40.10.170">
    <property type="match status" value="1"/>
</dbReference>
<dbReference type="RefSeq" id="WP_055338038.1">
    <property type="nucleotide sequence ID" value="NZ_CDNF01000034.1"/>
</dbReference>
<sequence>MYKIGEYIIYGNDGVCEVEDIGVLNIPGIDKQKIYYTLKPVYENGKIFTPVDTNIFMRSLITYEEVQNLIKSIPYIEENKCDEKNSRSLQLYYKNLLQTHECSDLLTLLSGIYDKKAKAINSGKKLGQIDDRFMKAAEGLINDEFSLILGIPREDIGDYIRDKIKEYENKQ</sequence>
<name>A0A0C7QM37_PARSO</name>
<dbReference type="Pfam" id="PF02559">
    <property type="entry name" value="CarD_TRCF_RID"/>
    <property type="match status" value="1"/>
</dbReference>
<dbReference type="Gene3D" id="1.20.58.1290">
    <property type="entry name" value="CarD-like, C-terminal domain"/>
    <property type="match status" value="1"/>
</dbReference>
<accession>A0A0C7QM37</accession>
<dbReference type="AlphaFoldDB" id="A0A0C7QM37"/>
<gene>
    <name evidence="2" type="ORF">R28058_17411</name>
</gene>
<dbReference type="InterPro" id="IPR003711">
    <property type="entry name" value="CarD-like/TRCF_RID"/>
</dbReference>
<dbReference type="OrthoDB" id="9786074at2"/>
<evidence type="ECO:0000313" key="2">
    <source>
        <dbReference type="EMBL" id="CEQ04008.1"/>
    </source>
</evidence>
<dbReference type="Proteomes" id="UP000049127">
    <property type="component" value="Unassembled WGS sequence"/>
</dbReference>
<evidence type="ECO:0000259" key="1">
    <source>
        <dbReference type="Pfam" id="PF02559"/>
    </source>
</evidence>
<dbReference type="InterPro" id="IPR042215">
    <property type="entry name" value="CarD-like_C"/>
</dbReference>
<proteinExistence type="predicted"/>
<reference evidence="2 3" key="1">
    <citation type="submission" date="2015-01" db="EMBL/GenBank/DDBJ databases">
        <authorList>
            <person name="Aslett A.Martin."/>
            <person name="De Silva Nishadi"/>
        </authorList>
    </citation>
    <scope>NUCLEOTIDE SEQUENCE [LARGE SCALE GENOMIC DNA]</scope>
    <source>
        <strain evidence="2 3">R28058</strain>
    </source>
</reference>
<organism evidence="2 3">
    <name type="scientific">Paraclostridium sordellii</name>
    <name type="common">Clostridium sordellii</name>
    <dbReference type="NCBI Taxonomy" id="1505"/>
    <lineage>
        <taxon>Bacteria</taxon>
        <taxon>Bacillati</taxon>
        <taxon>Bacillota</taxon>
        <taxon>Clostridia</taxon>
        <taxon>Peptostreptococcales</taxon>
        <taxon>Peptostreptococcaceae</taxon>
        <taxon>Paraclostridium</taxon>
    </lineage>
</organism>
<feature type="domain" description="CarD-like/TRCF RNAP-interacting" evidence="1">
    <location>
        <begin position="2"/>
        <end position="53"/>
    </location>
</feature>
<evidence type="ECO:0000313" key="3">
    <source>
        <dbReference type="Proteomes" id="UP000049127"/>
    </source>
</evidence>